<dbReference type="PANTHER" id="PTHR19316">
    <property type="entry name" value="PROTEIN FOLDING REGULATOR"/>
    <property type="match status" value="1"/>
</dbReference>
<dbReference type="Pfam" id="PF08609">
    <property type="entry name" value="Fes1"/>
    <property type="match status" value="1"/>
</dbReference>
<feature type="domain" description="Nucleotide exchange factor Fes1" evidence="3">
    <location>
        <begin position="26"/>
        <end position="114"/>
    </location>
</feature>
<dbReference type="EMBL" id="AK417974">
    <property type="protein sequence ID" value="BAN21189.1"/>
    <property type="molecule type" value="mRNA"/>
</dbReference>
<dbReference type="PANTHER" id="PTHR19316:SF18">
    <property type="entry name" value="HSP70-BINDING PROTEIN 1"/>
    <property type="match status" value="1"/>
</dbReference>
<accession>R4WDY6</accession>
<evidence type="ECO:0000313" key="4">
    <source>
        <dbReference type="EMBL" id="BAN21189.1"/>
    </source>
</evidence>
<feature type="region of interest" description="Disordered" evidence="2">
    <location>
        <begin position="1"/>
        <end position="23"/>
    </location>
</feature>
<sequence>MSGEGSNENRVPNIPAIEEPRPPRNLQDLLRYAVEAGGNSASNNNVAPLDPERRRFLEEALKSMTVDFAKELAEAIQTLKSLQNPESEQLDEEEYEAALDKIADFVDNIDAANDFFKLGGFDVVNMCLESPSAGIRWRIADVVAQCTQNNPFCQAHAVAMNFQQPLLTMVDLDNDDKCKVKAFFAVSCIVRDCAEGLKQFISHDGFSVVLRGMQSSVERLRNKTTFFLSAMITKNPDIKEILFKMGFVEQLIALIRGDHTSCHEHIISALLSLVQNYDEAQAECRRPEFELRLTLQNLLNEYSQDEAFREEIAYIRELMSIVFNGDNEEER</sequence>
<name>R4WDY6_RIPPE</name>
<dbReference type="GO" id="GO:0005783">
    <property type="term" value="C:endoplasmic reticulum"/>
    <property type="evidence" value="ECO:0007669"/>
    <property type="project" value="TreeGrafter"/>
</dbReference>
<reference evidence="4" key="1">
    <citation type="journal article" date="2013" name="PLoS ONE">
        <title>Gene expression in gut symbiotic organ of stinkbug affected by extracellular bacterial symbiont.</title>
        <authorList>
            <person name="Futahashi R."/>
            <person name="Tanaka K."/>
            <person name="Tanahashi M."/>
            <person name="Nikoh N."/>
            <person name="Kikuchi Y."/>
            <person name="Lee B.L."/>
            <person name="Fukatsu T."/>
        </authorList>
    </citation>
    <scope>NUCLEOTIDE SEQUENCE</scope>
    <source>
        <tissue evidence="4">Midgut</tissue>
    </source>
</reference>
<dbReference type="SUPFAM" id="SSF48371">
    <property type="entry name" value="ARM repeat"/>
    <property type="match status" value="1"/>
</dbReference>
<dbReference type="Gene3D" id="1.25.10.10">
    <property type="entry name" value="Leucine-rich Repeat Variant"/>
    <property type="match status" value="1"/>
</dbReference>
<organism evidence="4">
    <name type="scientific">Riptortus pedestris</name>
    <name type="common">Bean bug</name>
    <dbReference type="NCBI Taxonomy" id="329032"/>
    <lineage>
        <taxon>Eukaryota</taxon>
        <taxon>Metazoa</taxon>
        <taxon>Ecdysozoa</taxon>
        <taxon>Arthropoda</taxon>
        <taxon>Hexapoda</taxon>
        <taxon>Insecta</taxon>
        <taxon>Pterygota</taxon>
        <taxon>Neoptera</taxon>
        <taxon>Paraneoptera</taxon>
        <taxon>Hemiptera</taxon>
        <taxon>Heteroptera</taxon>
        <taxon>Panheteroptera</taxon>
        <taxon>Pentatomomorpha</taxon>
        <taxon>Coreoidea</taxon>
        <taxon>Alydidae</taxon>
        <taxon>Riptortus</taxon>
    </lineage>
</organism>
<dbReference type="AlphaFoldDB" id="R4WDY6"/>
<evidence type="ECO:0000259" key="3">
    <source>
        <dbReference type="Pfam" id="PF08609"/>
    </source>
</evidence>
<protein>
    <submittedName>
        <fullName evidence="4">Hsp70 binding protein</fullName>
    </submittedName>
</protein>
<keyword evidence="1" id="KW-0677">Repeat</keyword>
<evidence type="ECO:0000256" key="1">
    <source>
        <dbReference type="ARBA" id="ARBA00022737"/>
    </source>
</evidence>
<dbReference type="InterPro" id="IPR011989">
    <property type="entry name" value="ARM-like"/>
</dbReference>
<dbReference type="InterPro" id="IPR016024">
    <property type="entry name" value="ARM-type_fold"/>
</dbReference>
<dbReference type="GO" id="GO:0000774">
    <property type="term" value="F:adenyl-nucleotide exchange factor activity"/>
    <property type="evidence" value="ECO:0007669"/>
    <property type="project" value="TreeGrafter"/>
</dbReference>
<evidence type="ECO:0000256" key="2">
    <source>
        <dbReference type="SAM" id="MobiDB-lite"/>
    </source>
</evidence>
<feature type="compositionally biased region" description="Polar residues" evidence="2">
    <location>
        <begin position="1"/>
        <end position="10"/>
    </location>
</feature>
<dbReference type="InterPro" id="IPR050693">
    <property type="entry name" value="Hsp70_NEF-Inhibitors"/>
</dbReference>
<dbReference type="InterPro" id="IPR013918">
    <property type="entry name" value="Nucleotide_exch_fac_Fes1"/>
</dbReference>
<proteinExistence type="evidence at transcript level"/>